<dbReference type="RefSeq" id="WP_315625106.1">
    <property type="nucleotide sequence ID" value="NZ_JAUHMF010000002.1"/>
</dbReference>
<dbReference type="PANTHER" id="PTHR30177">
    <property type="entry name" value="GLYCINE BETAINE/L-PROLINE TRANSPORT SYSTEM PERMEASE PROTEIN PROW"/>
    <property type="match status" value="1"/>
</dbReference>
<evidence type="ECO:0000259" key="7">
    <source>
        <dbReference type="PROSITE" id="PS50928"/>
    </source>
</evidence>
<evidence type="ECO:0000256" key="4">
    <source>
        <dbReference type="ARBA" id="ARBA00022989"/>
    </source>
</evidence>
<feature type="domain" description="ABC transmembrane type-1" evidence="7">
    <location>
        <begin position="22"/>
        <end position="202"/>
    </location>
</feature>
<comment type="subcellular location">
    <subcellularLocation>
        <location evidence="6">Cell membrane</location>
        <topology evidence="6">Multi-pass membrane protein</topology>
    </subcellularLocation>
    <subcellularLocation>
        <location evidence="1">Membrane</location>
        <topology evidence="1">Multi-pass membrane protein</topology>
    </subcellularLocation>
</comment>
<dbReference type="SUPFAM" id="SSF161098">
    <property type="entry name" value="MetI-like"/>
    <property type="match status" value="1"/>
</dbReference>
<evidence type="ECO:0000313" key="8">
    <source>
        <dbReference type="EMBL" id="MDT8898447.1"/>
    </source>
</evidence>
<comment type="similarity">
    <text evidence="6">Belongs to the binding-protein-dependent transport system permease family.</text>
</comment>
<keyword evidence="4 6" id="KW-1133">Transmembrane helix</keyword>
<feature type="transmembrane region" description="Helical" evidence="6">
    <location>
        <begin position="66"/>
        <end position="96"/>
    </location>
</feature>
<feature type="transmembrane region" description="Helical" evidence="6">
    <location>
        <begin position="22"/>
        <end position="45"/>
    </location>
</feature>
<evidence type="ECO:0000256" key="3">
    <source>
        <dbReference type="ARBA" id="ARBA00022692"/>
    </source>
</evidence>
<dbReference type="CDD" id="cd06261">
    <property type="entry name" value="TM_PBP2"/>
    <property type="match status" value="1"/>
</dbReference>
<keyword evidence="2 6" id="KW-0813">Transport</keyword>
<organism evidence="8 9">
    <name type="scientific">Thermanaerothrix solaris</name>
    <dbReference type="NCBI Taxonomy" id="3058434"/>
    <lineage>
        <taxon>Bacteria</taxon>
        <taxon>Bacillati</taxon>
        <taxon>Chloroflexota</taxon>
        <taxon>Anaerolineae</taxon>
        <taxon>Anaerolineales</taxon>
        <taxon>Anaerolineaceae</taxon>
        <taxon>Thermanaerothrix</taxon>
    </lineage>
</organism>
<keyword evidence="5 6" id="KW-0472">Membrane</keyword>
<sequence>MGVFERALLYALSRPTEFWQAVGQHVLLTISAVLIALMIALPLGVGTARSRWMSLTVINTVNALRVIPSLAVLFLVIPYFGLSATAAVVALTLLAIPPILLNTDAAFRSLEPGLIEAARGMGMSSLQILRRVEFPLALPVILTGVRTAAILAIAIATIGSKFGAGGLGTLLFEGIAQAGRMDKVWAGALGVATLALAFNYGLLWLERQLTPYRAVETT</sequence>
<dbReference type="EMBL" id="JAUHMF010000002">
    <property type="protein sequence ID" value="MDT8898447.1"/>
    <property type="molecule type" value="Genomic_DNA"/>
</dbReference>
<comment type="caution">
    <text evidence="8">The sequence shown here is derived from an EMBL/GenBank/DDBJ whole genome shotgun (WGS) entry which is preliminary data.</text>
</comment>
<proteinExistence type="inferred from homology"/>
<evidence type="ECO:0000256" key="1">
    <source>
        <dbReference type="ARBA" id="ARBA00004141"/>
    </source>
</evidence>
<dbReference type="InterPro" id="IPR051204">
    <property type="entry name" value="ABC_transp_perm/SBD"/>
</dbReference>
<reference evidence="8 9" key="1">
    <citation type="submission" date="2023-07" db="EMBL/GenBank/DDBJ databases">
        <title>Novel species of Thermanaerothrix with wide hydrolytic capabilities.</title>
        <authorList>
            <person name="Zayulina K.S."/>
            <person name="Podosokorskaya O.A."/>
            <person name="Elcheninov A.G."/>
        </authorList>
    </citation>
    <scope>NUCLEOTIDE SEQUENCE [LARGE SCALE GENOMIC DNA]</scope>
    <source>
        <strain evidence="8 9">4228-RoL</strain>
    </source>
</reference>
<dbReference type="Pfam" id="PF00528">
    <property type="entry name" value="BPD_transp_1"/>
    <property type="match status" value="1"/>
</dbReference>
<dbReference type="PANTHER" id="PTHR30177:SF4">
    <property type="entry name" value="OSMOPROTECTANT IMPORT PERMEASE PROTEIN OSMW"/>
    <property type="match status" value="1"/>
</dbReference>
<protein>
    <submittedName>
        <fullName evidence="8">ABC transporter permease</fullName>
    </submittedName>
</protein>
<keyword evidence="9" id="KW-1185">Reference proteome</keyword>
<dbReference type="InterPro" id="IPR035906">
    <property type="entry name" value="MetI-like_sf"/>
</dbReference>
<feature type="transmembrane region" description="Helical" evidence="6">
    <location>
        <begin position="184"/>
        <end position="205"/>
    </location>
</feature>
<dbReference type="Gene3D" id="1.10.3720.10">
    <property type="entry name" value="MetI-like"/>
    <property type="match status" value="1"/>
</dbReference>
<evidence type="ECO:0000256" key="6">
    <source>
        <dbReference type="RuleBase" id="RU363032"/>
    </source>
</evidence>
<gene>
    <name evidence="8" type="ORF">QYE77_09220</name>
</gene>
<evidence type="ECO:0000256" key="2">
    <source>
        <dbReference type="ARBA" id="ARBA00022448"/>
    </source>
</evidence>
<keyword evidence="3 6" id="KW-0812">Transmembrane</keyword>
<dbReference type="Proteomes" id="UP001254165">
    <property type="component" value="Unassembled WGS sequence"/>
</dbReference>
<evidence type="ECO:0000256" key="5">
    <source>
        <dbReference type="ARBA" id="ARBA00023136"/>
    </source>
</evidence>
<dbReference type="PROSITE" id="PS50928">
    <property type="entry name" value="ABC_TM1"/>
    <property type="match status" value="1"/>
</dbReference>
<feature type="transmembrane region" description="Helical" evidence="6">
    <location>
        <begin position="148"/>
        <end position="172"/>
    </location>
</feature>
<evidence type="ECO:0000313" key="9">
    <source>
        <dbReference type="Proteomes" id="UP001254165"/>
    </source>
</evidence>
<accession>A0ABU3NNM9</accession>
<dbReference type="InterPro" id="IPR000515">
    <property type="entry name" value="MetI-like"/>
</dbReference>
<name>A0ABU3NNM9_9CHLR</name>